<dbReference type="RefSeq" id="WP_116006522.1">
    <property type="nucleotide sequence ID" value="NZ_QUOU01000001.1"/>
</dbReference>
<name>A0A3E0TLI0_9GAMM</name>
<accession>A0A3E0TLI0</accession>
<evidence type="ECO:0000313" key="3">
    <source>
        <dbReference type="Proteomes" id="UP000256478"/>
    </source>
</evidence>
<protein>
    <submittedName>
        <fullName evidence="2">Uncharacterized protein</fullName>
    </submittedName>
</protein>
<sequence length="347" mass="40915">MSEHQIYQFCTLDKPLNREQRGILREISTRAQITPTSFVNEYHYGDLKADPIELVGDFFDVGLHICNWGELNLYVKVPYQAISADVLSKFEYEGVFSYHRKGEHWVLHFALADNEEVYDCIYDWLCDAEDIFADIIPLRAELIGGDYRSLMLVWLSIFSLIETTVDLPLFIADYRQLTSTQQILSQLLLVDEEHLETLTHYCQSRQKRLPDSAFPDGKRPVEIIEYEVLTEYYSLAEAEVENRRRAELEQQQKQLEKQRQAELNEVYRQAFRQWNLAQFYVEKGHRKAYEQGVDILQTLYQAYELHLAQVDFADKFTEFISQHQNRRSFLKLLKATELADWLSIVKS</sequence>
<dbReference type="EMBL" id="QUOU01000001">
    <property type="protein sequence ID" value="REL25368.1"/>
    <property type="molecule type" value="Genomic_DNA"/>
</dbReference>
<feature type="coiled-coil region" evidence="1">
    <location>
        <begin position="238"/>
        <end position="265"/>
    </location>
</feature>
<dbReference type="AlphaFoldDB" id="A0A3E0TLI0"/>
<dbReference type="OrthoDB" id="9066681at2"/>
<dbReference type="Proteomes" id="UP000256478">
    <property type="component" value="Unassembled WGS sequence"/>
</dbReference>
<proteinExistence type="predicted"/>
<keyword evidence="1" id="KW-0175">Coiled coil</keyword>
<reference evidence="2 3" key="1">
    <citation type="submission" date="2018-08" db="EMBL/GenBank/DDBJ databases">
        <title>Thalassotalea euphylliae genome.</title>
        <authorList>
            <person name="Summers S."/>
            <person name="Rice S.A."/>
            <person name="Freckelton M.L."/>
            <person name="Nedved B.T."/>
            <person name="Hadfield M.G."/>
        </authorList>
    </citation>
    <scope>NUCLEOTIDE SEQUENCE [LARGE SCALE GENOMIC DNA]</scope>
    <source>
        <strain evidence="2 3">H1</strain>
    </source>
</reference>
<evidence type="ECO:0000313" key="2">
    <source>
        <dbReference type="EMBL" id="REL25368.1"/>
    </source>
</evidence>
<evidence type="ECO:0000256" key="1">
    <source>
        <dbReference type="SAM" id="Coils"/>
    </source>
</evidence>
<organism evidence="2 3">
    <name type="scientific">Thalassotalea euphylliae</name>
    <dbReference type="NCBI Taxonomy" id="1655234"/>
    <lineage>
        <taxon>Bacteria</taxon>
        <taxon>Pseudomonadati</taxon>
        <taxon>Pseudomonadota</taxon>
        <taxon>Gammaproteobacteria</taxon>
        <taxon>Alteromonadales</taxon>
        <taxon>Colwelliaceae</taxon>
        <taxon>Thalassotalea</taxon>
    </lineage>
</organism>
<comment type="caution">
    <text evidence="2">The sequence shown here is derived from an EMBL/GenBank/DDBJ whole genome shotgun (WGS) entry which is preliminary data.</text>
</comment>
<gene>
    <name evidence="2" type="ORF">DXX93_01605</name>
</gene>